<keyword evidence="2" id="KW-1185">Reference proteome</keyword>
<reference evidence="1" key="1">
    <citation type="submission" date="2022-07" db="EMBL/GenBank/DDBJ databases">
        <title>Phylogenomic reconstructions and comparative analyses of Kickxellomycotina fungi.</title>
        <authorList>
            <person name="Reynolds N.K."/>
            <person name="Stajich J.E."/>
            <person name="Barry K."/>
            <person name="Grigoriev I.V."/>
            <person name="Crous P."/>
            <person name="Smith M.E."/>
        </authorList>
    </citation>
    <scope>NUCLEOTIDE SEQUENCE</scope>
    <source>
        <strain evidence="1">CBS 102833</strain>
    </source>
</reference>
<protein>
    <submittedName>
        <fullName evidence="1">Uncharacterized protein</fullName>
    </submittedName>
</protein>
<dbReference type="EMBL" id="JANBUP010000361">
    <property type="protein sequence ID" value="KAJ2811777.1"/>
    <property type="molecule type" value="Genomic_DNA"/>
</dbReference>
<evidence type="ECO:0000313" key="2">
    <source>
        <dbReference type="Proteomes" id="UP001140096"/>
    </source>
</evidence>
<sequence>MPATKPENANAGTGSVVEVDRAKSDSYISRLDLFLISKNLVDENRIKYSNRRIKLKGKSSYDHDEILLTILNQSALASNELSAAKVTPRVESNIPGSCSHRDLVHDKAVVAKINAVFSSADMSGNLFAEWEACFAKVDEIHADYLKIIDKR</sequence>
<proteinExistence type="predicted"/>
<dbReference type="Proteomes" id="UP001140096">
    <property type="component" value="Unassembled WGS sequence"/>
</dbReference>
<comment type="caution">
    <text evidence="1">The sequence shown here is derived from an EMBL/GenBank/DDBJ whole genome shotgun (WGS) entry which is preliminary data.</text>
</comment>
<gene>
    <name evidence="1" type="ORF">H4S07_001839</name>
</gene>
<accession>A0ACC1LMF5</accession>
<organism evidence="1 2">
    <name type="scientific">Coemansia furcata</name>
    <dbReference type="NCBI Taxonomy" id="417177"/>
    <lineage>
        <taxon>Eukaryota</taxon>
        <taxon>Fungi</taxon>
        <taxon>Fungi incertae sedis</taxon>
        <taxon>Zoopagomycota</taxon>
        <taxon>Kickxellomycotina</taxon>
        <taxon>Kickxellomycetes</taxon>
        <taxon>Kickxellales</taxon>
        <taxon>Kickxellaceae</taxon>
        <taxon>Coemansia</taxon>
    </lineage>
</organism>
<evidence type="ECO:0000313" key="1">
    <source>
        <dbReference type="EMBL" id="KAJ2811777.1"/>
    </source>
</evidence>
<name>A0ACC1LMF5_9FUNG</name>